<evidence type="ECO:0000256" key="8">
    <source>
        <dbReference type="SAM" id="MobiDB-lite"/>
    </source>
</evidence>
<evidence type="ECO:0000259" key="13">
    <source>
        <dbReference type="Pfam" id="PF17808"/>
    </source>
</evidence>
<dbReference type="SUPFAM" id="SSF56300">
    <property type="entry name" value="Metallo-dependent phosphatases"/>
    <property type="match status" value="1"/>
</dbReference>
<evidence type="ECO:0000259" key="10">
    <source>
        <dbReference type="Pfam" id="PF00149"/>
    </source>
</evidence>
<keyword evidence="7" id="KW-0378">Hydrolase</keyword>
<dbReference type="PANTHER" id="PTHR45778:SF3">
    <property type="entry name" value="PURPLE ACID PHOSPHATASE"/>
    <property type="match status" value="1"/>
</dbReference>
<name>A0ABR2Z3X2_9CHLO</name>
<feature type="domain" description="Purple acid phosphatase Fn3-like" evidence="13">
    <location>
        <begin position="64"/>
        <end position="161"/>
    </location>
</feature>
<dbReference type="EC" id="3.1.3.2" evidence="7"/>
<feature type="chain" id="PRO_5046620596" description="Purple acid phosphatase" evidence="9">
    <location>
        <begin position="46"/>
        <end position="777"/>
    </location>
</feature>
<dbReference type="InterPro" id="IPR041792">
    <property type="entry name" value="MPP_PAP"/>
</dbReference>
<gene>
    <name evidence="14" type="ORF">WJX75_004496</name>
</gene>
<dbReference type="InterPro" id="IPR025733">
    <property type="entry name" value="PAPs_C"/>
</dbReference>
<feature type="compositionally biased region" description="Basic and acidic residues" evidence="8">
    <location>
        <begin position="1"/>
        <end position="11"/>
    </location>
</feature>
<dbReference type="Pfam" id="PF17808">
    <property type="entry name" value="fn3_PAP"/>
    <property type="match status" value="1"/>
</dbReference>
<feature type="domain" description="Purple acid phosphatase N-terminal" evidence="12">
    <location>
        <begin position="165"/>
        <end position="266"/>
    </location>
</feature>
<dbReference type="InterPro" id="IPR015914">
    <property type="entry name" value="PAPs_N"/>
</dbReference>
<evidence type="ECO:0000256" key="1">
    <source>
        <dbReference type="ARBA" id="ARBA00004613"/>
    </source>
</evidence>
<evidence type="ECO:0000256" key="5">
    <source>
        <dbReference type="ARBA" id="ARBA00022729"/>
    </source>
</evidence>
<evidence type="ECO:0000313" key="15">
    <source>
        <dbReference type="Proteomes" id="UP001491310"/>
    </source>
</evidence>
<evidence type="ECO:0000256" key="9">
    <source>
        <dbReference type="SAM" id="SignalP"/>
    </source>
</evidence>
<keyword evidence="15" id="KW-1185">Reference proteome</keyword>
<dbReference type="CDD" id="cd00839">
    <property type="entry name" value="MPP_PAPs"/>
    <property type="match status" value="1"/>
</dbReference>
<feature type="domain" description="Calcineurin-like phosphoesterase" evidence="10">
    <location>
        <begin position="279"/>
        <end position="537"/>
    </location>
</feature>
<dbReference type="InterPro" id="IPR029052">
    <property type="entry name" value="Metallo-depent_PP-like"/>
</dbReference>
<organism evidence="14 15">
    <name type="scientific">Coccomyxa subellipsoidea</name>
    <dbReference type="NCBI Taxonomy" id="248742"/>
    <lineage>
        <taxon>Eukaryota</taxon>
        <taxon>Viridiplantae</taxon>
        <taxon>Chlorophyta</taxon>
        <taxon>core chlorophytes</taxon>
        <taxon>Trebouxiophyceae</taxon>
        <taxon>Trebouxiophyceae incertae sedis</taxon>
        <taxon>Coccomyxaceae</taxon>
        <taxon>Coccomyxa</taxon>
    </lineage>
</organism>
<dbReference type="Proteomes" id="UP001491310">
    <property type="component" value="Unassembled WGS sequence"/>
</dbReference>
<evidence type="ECO:0000256" key="6">
    <source>
        <dbReference type="ARBA" id="ARBA00023180"/>
    </source>
</evidence>
<reference evidence="14 15" key="1">
    <citation type="journal article" date="2024" name="Nat. Commun.">
        <title>Phylogenomics reveals the evolutionary origins of lichenization in chlorophyte algae.</title>
        <authorList>
            <person name="Puginier C."/>
            <person name="Libourel C."/>
            <person name="Otte J."/>
            <person name="Skaloud P."/>
            <person name="Haon M."/>
            <person name="Grisel S."/>
            <person name="Petersen M."/>
            <person name="Berrin J.G."/>
            <person name="Delaux P.M."/>
            <person name="Dal Grande F."/>
            <person name="Keller J."/>
        </authorList>
    </citation>
    <scope>NUCLEOTIDE SEQUENCE [LARGE SCALE GENOMIC DNA]</scope>
    <source>
        <strain evidence="14 15">SAG 216-7</strain>
    </source>
</reference>
<protein>
    <recommendedName>
        <fullName evidence="7">Purple acid phosphatase</fullName>
        <ecNumber evidence="7">3.1.3.2</ecNumber>
    </recommendedName>
</protein>
<evidence type="ECO:0000259" key="11">
    <source>
        <dbReference type="Pfam" id="PF14008"/>
    </source>
</evidence>
<dbReference type="Gene3D" id="3.60.21.10">
    <property type="match status" value="1"/>
</dbReference>
<feature type="region of interest" description="Disordered" evidence="8">
    <location>
        <begin position="1"/>
        <end position="23"/>
    </location>
</feature>
<proteinExistence type="inferred from homology"/>
<comment type="subunit">
    <text evidence="3">Homodimer.</text>
</comment>
<evidence type="ECO:0000256" key="4">
    <source>
        <dbReference type="ARBA" id="ARBA00022525"/>
    </source>
</evidence>
<evidence type="ECO:0000256" key="2">
    <source>
        <dbReference type="ARBA" id="ARBA00008723"/>
    </source>
</evidence>
<keyword evidence="4" id="KW-0964">Secreted</keyword>
<dbReference type="InterPro" id="IPR008963">
    <property type="entry name" value="Purple_acid_Pase-like_N"/>
</dbReference>
<evidence type="ECO:0000313" key="14">
    <source>
        <dbReference type="EMBL" id="KAK9918496.1"/>
    </source>
</evidence>
<keyword evidence="6" id="KW-0325">Glycoprotein</keyword>
<keyword evidence="5 9" id="KW-0732">Signal</keyword>
<sequence>MRIDESADALHSRGAQGMRRSPASGHLSTQLLLVAVLLGAAGADARRLRQSGGVQISTNITSFVDGDKVEVSWSGVQRPTNADAVALYFAGDSPDERSPLKFKWAFASSKSYLQTGAGSHTFRLLNQRKDVAFMLFYNVSRTTQFRTGNLLASSAPIRLSNPNDPQHVHLALGVTEGTMIAQWTTRDAGRPVVRWGRESGKLAQENRGSFSTYTRLQMCGAPANSTGWVDPGWLNYAALTGLQPGTRYYYTVGDPAWGFSREFSFVSAPRVGRDASVRFLAVADLGHAETDGSAEIDHDQAKDMLNYTPVDTLQYVFELFYNFLVDSEAQQGVSLYTLQGLLDSAANVSLLLLNGDVSYARGQLTQWDVFMHQMEPLASQMPWMLTEGNHERDWPYSGDRFLNLATDSGGECGVPFWQRFFMPTGPIKWVDAQSQRRSPEWFSFKHGPLHFLHISTEVDFAPGSPQFEFILQDLASVDRGVTPWVVVNMHRPIYTSSSAGVGPTSVIRVAEDLRAALEPIFMLYQVDLSLAGHDHKYERTCPVYKKTCLQHDANGTSSGPTHVVIGNAGYKLSWAANPRPPPYWATVAIEHGFLRCDVNATVLYCEEVSSMSGKVLDSFALRKPTDWEADYVVRNLFEQYFISNYTTFDFLEDTGIPSEGYATVYEPIFKALERDTRLLQLYVLNNNSAALKNSVNGADTVQDAWGAIQPIYNITMAIAQQKNSSVYTRFYADKAVLPIFDNVRAAAAAYPVRSGVVTQRTPQELGAGSHAHVLTDP</sequence>
<evidence type="ECO:0000256" key="7">
    <source>
        <dbReference type="RuleBase" id="RU361203"/>
    </source>
</evidence>
<dbReference type="InterPro" id="IPR040974">
    <property type="entry name" value="Fn3_PAP"/>
</dbReference>
<evidence type="ECO:0000259" key="12">
    <source>
        <dbReference type="Pfam" id="PF16656"/>
    </source>
</evidence>
<dbReference type="InterPro" id="IPR004843">
    <property type="entry name" value="Calcineurin-like_PHP"/>
</dbReference>
<dbReference type="Pfam" id="PF14008">
    <property type="entry name" value="Metallophos_C"/>
    <property type="match status" value="1"/>
</dbReference>
<comment type="catalytic activity">
    <reaction evidence="7">
        <text>a phosphate monoester + H2O = an alcohol + phosphate</text>
        <dbReference type="Rhea" id="RHEA:15017"/>
        <dbReference type="ChEBI" id="CHEBI:15377"/>
        <dbReference type="ChEBI" id="CHEBI:30879"/>
        <dbReference type="ChEBI" id="CHEBI:43474"/>
        <dbReference type="ChEBI" id="CHEBI:67140"/>
        <dbReference type="EC" id="3.1.3.2"/>
    </reaction>
</comment>
<evidence type="ECO:0000256" key="3">
    <source>
        <dbReference type="ARBA" id="ARBA00011738"/>
    </source>
</evidence>
<accession>A0ABR2Z3X2</accession>
<dbReference type="Pfam" id="PF16656">
    <property type="entry name" value="Pur_ac_phosph_N"/>
    <property type="match status" value="1"/>
</dbReference>
<comment type="caution">
    <text evidence="14">The sequence shown here is derived from an EMBL/GenBank/DDBJ whole genome shotgun (WGS) entry which is preliminary data.</text>
</comment>
<feature type="signal peptide" evidence="9">
    <location>
        <begin position="1"/>
        <end position="45"/>
    </location>
</feature>
<dbReference type="EMBL" id="JALJOT010000001">
    <property type="protein sequence ID" value="KAK9918496.1"/>
    <property type="molecule type" value="Genomic_DNA"/>
</dbReference>
<dbReference type="Pfam" id="PF00149">
    <property type="entry name" value="Metallophos"/>
    <property type="match status" value="1"/>
</dbReference>
<dbReference type="Gene3D" id="2.60.40.380">
    <property type="entry name" value="Purple acid phosphatase-like, N-terminal"/>
    <property type="match status" value="1"/>
</dbReference>
<comment type="subcellular location">
    <subcellularLocation>
        <location evidence="1">Secreted</location>
    </subcellularLocation>
</comment>
<feature type="domain" description="Purple acid phosphatase C-terminal" evidence="11">
    <location>
        <begin position="559"/>
        <end position="618"/>
    </location>
</feature>
<comment type="similarity">
    <text evidence="2 7">Belongs to the metallophosphoesterase superfamily. Purple acid phosphatase family.</text>
</comment>
<dbReference type="SUPFAM" id="SSF49363">
    <property type="entry name" value="Purple acid phosphatase, N-terminal domain"/>
    <property type="match status" value="1"/>
</dbReference>
<dbReference type="PANTHER" id="PTHR45778">
    <property type="entry name" value="PURPLE ACID PHOSPHATASE-RELATED"/>
    <property type="match status" value="1"/>
</dbReference>